<reference evidence="2 3" key="1">
    <citation type="submission" date="2019-02" db="EMBL/GenBank/DDBJ databases">
        <title>Draft Genome Sequences of Six Type Strains of the Genus Massilia.</title>
        <authorList>
            <person name="Miess H."/>
            <person name="Frediansyhah A."/>
            <person name="Gross H."/>
        </authorList>
    </citation>
    <scope>NUCLEOTIDE SEQUENCE [LARGE SCALE GENOMIC DNA]</scope>
    <source>
        <strain evidence="2 3">DSM 17473</strain>
    </source>
</reference>
<proteinExistence type="predicted"/>
<evidence type="ECO:0000313" key="2">
    <source>
        <dbReference type="EMBL" id="QBE64924.1"/>
    </source>
</evidence>
<dbReference type="KEGG" id="plue:EWM63_19600"/>
<evidence type="ECO:0000256" key="1">
    <source>
        <dbReference type="SAM" id="Phobius"/>
    </source>
</evidence>
<keyword evidence="1" id="KW-0472">Membrane</keyword>
<evidence type="ECO:0008006" key="4">
    <source>
        <dbReference type="Google" id="ProtNLM"/>
    </source>
</evidence>
<feature type="transmembrane region" description="Helical" evidence="1">
    <location>
        <begin position="71"/>
        <end position="94"/>
    </location>
</feature>
<accession>A0A4P6L0Y9</accession>
<name>A0A4P6L0Y9_9BURK</name>
<dbReference type="AlphaFoldDB" id="A0A4P6L0Y9"/>
<sequence>MTDKYYQQGRRNGVIPYGLEHGSDAYTSAFRGVQDHNDEMQEKQAEAYRKGISEPQTHAFHVPSSLDNNQAVQVLGLLAVIAIGFAFSTLFSVTERWNEYQYPYKIVALFYYVLLTLPITGFASIWTAIIHKLFDGYSLWSVPIAVAAEFVYFFLLITVAMLLYQLIKKLRVRLSMLLAPAVFALLWYLGDQFL</sequence>
<dbReference type="Proteomes" id="UP000290637">
    <property type="component" value="Chromosome"/>
</dbReference>
<feature type="transmembrane region" description="Helical" evidence="1">
    <location>
        <begin position="170"/>
        <end position="189"/>
    </location>
</feature>
<evidence type="ECO:0000313" key="3">
    <source>
        <dbReference type="Proteomes" id="UP000290637"/>
    </source>
</evidence>
<dbReference type="RefSeq" id="WP_130188039.1">
    <property type="nucleotide sequence ID" value="NZ_CP035913.1"/>
</dbReference>
<keyword evidence="1" id="KW-1133">Transmembrane helix</keyword>
<dbReference type="EMBL" id="CP035913">
    <property type="protein sequence ID" value="QBE64924.1"/>
    <property type="molecule type" value="Genomic_DNA"/>
</dbReference>
<organism evidence="2 3">
    <name type="scientific">Pseudoduganella lutea</name>
    <dbReference type="NCBI Taxonomy" id="321985"/>
    <lineage>
        <taxon>Bacteria</taxon>
        <taxon>Pseudomonadati</taxon>
        <taxon>Pseudomonadota</taxon>
        <taxon>Betaproteobacteria</taxon>
        <taxon>Burkholderiales</taxon>
        <taxon>Oxalobacteraceae</taxon>
        <taxon>Telluria group</taxon>
        <taxon>Pseudoduganella</taxon>
    </lineage>
</organism>
<protein>
    <recommendedName>
        <fullName evidence="4">Yip1 domain-containing protein</fullName>
    </recommendedName>
</protein>
<feature type="transmembrane region" description="Helical" evidence="1">
    <location>
        <begin position="142"/>
        <end position="163"/>
    </location>
</feature>
<feature type="transmembrane region" description="Helical" evidence="1">
    <location>
        <begin position="106"/>
        <end position="130"/>
    </location>
</feature>
<keyword evidence="3" id="KW-1185">Reference proteome</keyword>
<keyword evidence="1" id="KW-0812">Transmembrane</keyword>
<gene>
    <name evidence="2" type="ORF">EWM63_19600</name>
</gene>